<comment type="caution">
    <text evidence="1">The sequence shown here is derived from an EMBL/GenBank/DDBJ whole genome shotgun (WGS) entry which is preliminary data.</text>
</comment>
<protein>
    <submittedName>
        <fullName evidence="1">Uncharacterized protein</fullName>
    </submittedName>
</protein>
<dbReference type="EMBL" id="JACSGR010000002">
    <property type="protein sequence ID" value="MBH5328534.1"/>
    <property type="molecule type" value="Genomic_DNA"/>
</dbReference>
<keyword evidence="2" id="KW-1185">Reference proteome</keyword>
<name>A0ABS0N8A2_9NEIS</name>
<dbReference type="RefSeq" id="WP_197902459.1">
    <property type="nucleotide sequence ID" value="NZ_JACSGR010000002.1"/>
</dbReference>
<reference evidence="1 2" key="1">
    <citation type="submission" date="2020-09" db="EMBL/GenBank/DDBJ databases">
        <title>Eikenella S3660 sp. nov., isolated from a throat swab.</title>
        <authorList>
            <person name="Buhl M."/>
        </authorList>
    </citation>
    <scope>NUCLEOTIDE SEQUENCE [LARGE SCALE GENOMIC DNA]</scope>
    <source>
        <strain evidence="1 2">S3360</strain>
    </source>
</reference>
<organism evidence="1 2">
    <name type="scientific">Eikenella glucosivorans</name>
    <dbReference type="NCBI Taxonomy" id="2766967"/>
    <lineage>
        <taxon>Bacteria</taxon>
        <taxon>Pseudomonadati</taxon>
        <taxon>Pseudomonadota</taxon>
        <taxon>Betaproteobacteria</taxon>
        <taxon>Neisseriales</taxon>
        <taxon>Neisseriaceae</taxon>
        <taxon>Eikenella</taxon>
    </lineage>
</organism>
<gene>
    <name evidence="1" type="ORF">H9Q10_02450</name>
</gene>
<sequence>MSPKAKKILIGAAIAIAFLGWRGYAATKSLALQDFVKNYNIFINNENRFVSHLNERDDFGAVPEAVMMPVRHTAGFMATSDSGCQRIPDAALAAECSSAFSDYHSILQEVEKQGLDESRLKQVIERGERTHRIINQVAAKFPNQVEVQN</sequence>
<evidence type="ECO:0000313" key="2">
    <source>
        <dbReference type="Proteomes" id="UP000768471"/>
    </source>
</evidence>
<proteinExistence type="predicted"/>
<evidence type="ECO:0000313" key="1">
    <source>
        <dbReference type="EMBL" id="MBH5328534.1"/>
    </source>
</evidence>
<dbReference type="Proteomes" id="UP000768471">
    <property type="component" value="Unassembled WGS sequence"/>
</dbReference>
<accession>A0ABS0N8A2</accession>